<gene>
    <name evidence="6" type="ORF">HH303_02840</name>
</gene>
<evidence type="ECO:0000256" key="2">
    <source>
        <dbReference type="ARBA" id="ARBA00022729"/>
    </source>
</evidence>
<dbReference type="Proteomes" id="UP000539372">
    <property type="component" value="Unassembled WGS sequence"/>
</dbReference>
<keyword evidence="3" id="KW-0029">Amino-acid transport</keyword>
<evidence type="ECO:0000256" key="4">
    <source>
        <dbReference type="SAM" id="SignalP"/>
    </source>
</evidence>
<dbReference type="GO" id="GO:0006865">
    <property type="term" value="P:amino acid transport"/>
    <property type="evidence" value="ECO:0007669"/>
    <property type="project" value="UniProtKB-KW"/>
</dbReference>
<accession>A0A7Y0HD91</accession>
<organism evidence="6 7">
    <name type="scientific">Pacificispira spongiicola</name>
    <dbReference type="NCBI Taxonomy" id="2729598"/>
    <lineage>
        <taxon>Bacteria</taxon>
        <taxon>Pseudomonadati</taxon>
        <taxon>Pseudomonadota</taxon>
        <taxon>Alphaproteobacteria</taxon>
        <taxon>Rhodospirillales</taxon>
        <taxon>Rhodospirillaceae</taxon>
        <taxon>Pacificispira</taxon>
    </lineage>
</organism>
<dbReference type="AlphaFoldDB" id="A0A7Y0HD91"/>
<evidence type="ECO:0000313" key="6">
    <source>
        <dbReference type="EMBL" id="NMM43400.1"/>
    </source>
</evidence>
<dbReference type="CDD" id="cd06346">
    <property type="entry name" value="PBP1_ABC_ligand_binding-like"/>
    <property type="match status" value="1"/>
</dbReference>
<name>A0A7Y0HD91_9PROT</name>
<feature type="chain" id="PRO_5030950346" evidence="4">
    <location>
        <begin position="29"/>
        <end position="404"/>
    </location>
</feature>
<dbReference type="PANTHER" id="PTHR30483:SF6">
    <property type="entry name" value="PERIPLASMIC BINDING PROTEIN OF ABC TRANSPORTER FOR NATURAL AMINO ACIDS"/>
    <property type="match status" value="1"/>
</dbReference>
<feature type="signal peptide" evidence="4">
    <location>
        <begin position="1"/>
        <end position="28"/>
    </location>
</feature>
<dbReference type="PANTHER" id="PTHR30483">
    <property type="entry name" value="LEUCINE-SPECIFIC-BINDING PROTEIN"/>
    <property type="match status" value="1"/>
</dbReference>
<keyword evidence="7" id="KW-1185">Reference proteome</keyword>
<comment type="caution">
    <text evidence="6">The sequence shown here is derived from an EMBL/GenBank/DDBJ whole genome shotgun (WGS) entry which is preliminary data.</text>
</comment>
<protein>
    <submittedName>
        <fullName evidence="6">ABC transporter substrate-binding protein</fullName>
    </submittedName>
</protein>
<dbReference type="SUPFAM" id="SSF53822">
    <property type="entry name" value="Periplasmic binding protein-like I"/>
    <property type="match status" value="1"/>
</dbReference>
<keyword evidence="2 4" id="KW-0732">Signal</keyword>
<dbReference type="InterPro" id="IPR028081">
    <property type="entry name" value="Leu-bd"/>
</dbReference>
<evidence type="ECO:0000256" key="3">
    <source>
        <dbReference type="ARBA" id="ARBA00022970"/>
    </source>
</evidence>
<keyword evidence="3" id="KW-0813">Transport</keyword>
<proteinExistence type="inferred from homology"/>
<dbReference type="InterPro" id="IPR028082">
    <property type="entry name" value="Peripla_BP_I"/>
</dbReference>
<evidence type="ECO:0000256" key="1">
    <source>
        <dbReference type="ARBA" id="ARBA00010062"/>
    </source>
</evidence>
<comment type="similarity">
    <text evidence="1">Belongs to the leucine-binding protein family.</text>
</comment>
<dbReference type="RefSeq" id="WP_169623680.1">
    <property type="nucleotide sequence ID" value="NZ_JABBNT010000001.1"/>
</dbReference>
<dbReference type="InterPro" id="IPR051010">
    <property type="entry name" value="BCAA_transport"/>
</dbReference>
<sequence length="404" mass="41876">MGGMKKVLSGFTALATIASVAVPAVAQADDVTVGVLVPLTGELGEFGKIVAGSVELGVKQINEAGGTKCGMLRTVVADTAGSAEQAIREATKMIDTEGAVALLGPTSGAMVALVDLAKRKETVVMSPYAGTITLNEIGGDYIYRTVSSDLGDGEASGLWLKEKGYKKVAFLVQNEESTISPAQVAQERLKDAGIELTDYVIYNPGQPSYQAELISVLANEPDAIYLAGGQESGVTVLKEAAAGGYGGEWLLTADLAVPEVFDALDPRILNDKAYVEVAQADKSLPEYKAFEAFHKAETGAEPGPFAANSYDMAMLVALALEASDGCTGAAVNSMIRDVTEGGEKVSSFADGKAALADGKDIDYEGASGPLTLDKSGTPAGAYQIMKAVDGAWVDEKFFPASAFE</sequence>
<reference evidence="6 7" key="1">
    <citation type="submission" date="2020-04" db="EMBL/GenBank/DDBJ databases">
        <title>Rhodospirillaceae bacterium KN72 isolated from deep sea.</title>
        <authorList>
            <person name="Zhang D.-C."/>
        </authorList>
    </citation>
    <scope>NUCLEOTIDE SEQUENCE [LARGE SCALE GENOMIC DNA]</scope>
    <source>
        <strain evidence="6 7">KN72</strain>
    </source>
</reference>
<dbReference type="Gene3D" id="3.40.50.2300">
    <property type="match status" value="2"/>
</dbReference>
<dbReference type="Pfam" id="PF13458">
    <property type="entry name" value="Peripla_BP_6"/>
    <property type="match status" value="1"/>
</dbReference>
<dbReference type="EMBL" id="JABBNT010000001">
    <property type="protein sequence ID" value="NMM43400.1"/>
    <property type="molecule type" value="Genomic_DNA"/>
</dbReference>
<feature type="domain" description="Leucine-binding protein" evidence="5">
    <location>
        <begin position="31"/>
        <end position="389"/>
    </location>
</feature>
<evidence type="ECO:0000259" key="5">
    <source>
        <dbReference type="Pfam" id="PF13458"/>
    </source>
</evidence>
<evidence type="ECO:0000313" key="7">
    <source>
        <dbReference type="Proteomes" id="UP000539372"/>
    </source>
</evidence>